<gene>
    <name evidence="2" type="ORF">OEZ85_009911</name>
</gene>
<reference evidence="2 3" key="1">
    <citation type="submission" date="2023-05" db="EMBL/GenBank/DDBJ databases">
        <title>A 100% complete, gapless, phased diploid assembly of the Scenedesmus obliquus UTEX 3031 genome.</title>
        <authorList>
            <person name="Biondi T.C."/>
            <person name="Hanschen E.R."/>
            <person name="Kwon T."/>
            <person name="Eng W."/>
            <person name="Kruse C.P.S."/>
            <person name="Koehler S.I."/>
            <person name="Kunde Y."/>
            <person name="Gleasner C.D."/>
            <person name="You Mak K.T."/>
            <person name="Polle J."/>
            <person name="Hovde B.T."/>
            <person name="Starkenburg S.R."/>
        </authorList>
    </citation>
    <scope>NUCLEOTIDE SEQUENCE [LARGE SCALE GENOMIC DNA]</scope>
    <source>
        <strain evidence="2 3">DOE0152z</strain>
    </source>
</reference>
<feature type="compositionally biased region" description="Low complexity" evidence="1">
    <location>
        <begin position="65"/>
        <end position="74"/>
    </location>
</feature>
<accession>A0ABY8UFK6</accession>
<dbReference type="EMBL" id="CP126216">
    <property type="protein sequence ID" value="WIA18453.1"/>
    <property type="molecule type" value="Genomic_DNA"/>
</dbReference>
<protein>
    <submittedName>
        <fullName evidence="2">Uncharacterized protein</fullName>
    </submittedName>
</protein>
<evidence type="ECO:0000256" key="1">
    <source>
        <dbReference type="SAM" id="MobiDB-lite"/>
    </source>
</evidence>
<evidence type="ECO:0000313" key="3">
    <source>
        <dbReference type="Proteomes" id="UP001244341"/>
    </source>
</evidence>
<organism evidence="2 3">
    <name type="scientific">Tetradesmus obliquus</name>
    <name type="common">Green alga</name>
    <name type="synonym">Acutodesmus obliquus</name>
    <dbReference type="NCBI Taxonomy" id="3088"/>
    <lineage>
        <taxon>Eukaryota</taxon>
        <taxon>Viridiplantae</taxon>
        <taxon>Chlorophyta</taxon>
        <taxon>core chlorophytes</taxon>
        <taxon>Chlorophyceae</taxon>
        <taxon>CS clade</taxon>
        <taxon>Sphaeropleales</taxon>
        <taxon>Scenedesmaceae</taxon>
        <taxon>Tetradesmus</taxon>
    </lineage>
</organism>
<feature type="region of interest" description="Disordered" evidence="1">
    <location>
        <begin position="1"/>
        <end position="29"/>
    </location>
</feature>
<name>A0ABY8UFK6_TETOB</name>
<keyword evidence="3" id="KW-1185">Reference proteome</keyword>
<proteinExistence type="predicted"/>
<sequence>MSSFRASSSQQAGTMLAGHPQRHRQGWGSNSSHCCAGLRHVMPSRRLLVARTSSQGDANLDNTASSSSSSSSSSRGDNDASIQGAVLAVAPSQCLALSFSAQPSTLQATAARLMGVALLYRGLLAQALQRACRRGRLHATSSQRLMLGCIVPASLAYLALKAVISQWGISCCYTPLALLPAVLAAELATHLLAFQVYHPGIIAKLLLPVAATLLLHALMPPMPSLAGVLPAAPRGCTPVTAGAAVLLSKRGLGWLGRAVSKAGPIAARGITKYYRKKLVKTAFSKVLAAAPLPKPKGPSTPPLATTAVQLMDFMLPSCAVAWGYWFIMLQHVATMLNAYMPELLFVGEATLLSSLLKQLWSAGFLAGAFAADALKTAADRDHLALEENRHINLSLAFLEAGYAACLGFGMLQGSVAVKPYSCWRLATACAALLFCLRVWWASQHKAEQKGYPVIPTVSSMDWQQATEQKREYHVATTAALVALNIITSCV</sequence>
<dbReference type="Proteomes" id="UP001244341">
    <property type="component" value="Chromosome 9b"/>
</dbReference>
<feature type="compositionally biased region" description="Polar residues" evidence="1">
    <location>
        <begin position="1"/>
        <end position="13"/>
    </location>
</feature>
<feature type="compositionally biased region" description="Polar residues" evidence="1">
    <location>
        <begin position="52"/>
        <end position="64"/>
    </location>
</feature>
<feature type="region of interest" description="Disordered" evidence="1">
    <location>
        <begin position="52"/>
        <end position="78"/>
    </location>
</feature>
<evidence type="ECO:0000313" key="2">
    <source>
        <dbReference type="EMBL" id="WIA18453.1"/>
    </source>
</evidence>